<evidence type="ECO:0000313" key="1">
    <source>
        <dbReference type="EMBL" id="KAH7919121.1"/>
    </source>
</evidence>
<comment type="caution">
    <text evidence="1">The sequence shown here is derived from an EMBL/GenBank/DDBJ whole genome shotgun (WGS) entry which is preliminary data.</text>
</comment>
<accession>A0ACB8B0C2</accession>
<dbReference type="Proteomes" id="UP000790709">
    <property type="component" value="Unassembled WGS sequence"/>
</dbReference>
<organism evidence="1 2">
    <name type="scientific">Leucogyrophana mollusca</name>
    <dbReference type="NCBI Taxonomy" id="85980"/>
    <lineage>
        <taxon>Eukaryota</taxon>
        <taxon>Fungi</taxon>
        <taxon>Dikarya</taxon>
        <taxon>Basidiomycota</taxon>
        <taxon>Agaricomycotina</taxon>
        <taxon>Agaricomycetes</taxon>
        <taxon>Agaricomycetidae</taxon>
        <taxon>Boletales</taxon>
        <taxon>Boletales incertae sedis</taxon>
        <taxon>Leucogyrophana</taxon>
    </lineage>
</organism>
<proteinExistence type="predicted"/>
<protein>
    <submittedName>
        <fullName evidence="1">Uncharacterized protein</fullName>
    </submittedName>
</protein>
<dbReference type="EMBL" id="MU266692">
    <property type="protein sequence ID" value="KAH7919121.1"/>
    <property type="molecule type" value="Genomic_DNA"/>
</dbReference>
<reference evidence="1" key="1">
    <citation type="journal article" date="2021" name="New Phytol.">
        <title>Evolutionary innovations through gain and loss of genes in the ectomycorrhizal Boletales.</title>
        <authorList>
            <person name="Wu G."/>
            <person name="Miyauchi S."/>
            <person name="Morin E."/>
            <person name="Kuo A."/>
            <person name="Drula E."/>
            <person name="Varga T."/>
            <person name="Kohler A."/>
            <person name="Feng B."/>
            <person name="Cao Y."/>
            <person name="Lipzen A."/>
            <person name="Daum C."/>
            <person name="Hundley H."/>
            <person name="Pangilinan J."/>
            <person name="Johnson J."/>
            <person name="Barry K."/>
            <person name="LaButti K."/>
            <person name="Ng V."/>
            <person name="Ahrendt S."/>
            <person name="Min B."/>
            <person name="Choi I.G."/>
            <person name="Park H."/>
            <person name="Plett J.M."/>
            <person name="Magnuson J."/>
            <person name="Spatafora J.W."/>
            <person name="Nagy L.G."/>
            <person name="Henrissat B."/>
            <person name="Grigoriev I.V."/>
            <person name="Yang Z.L."/>
            <person name="Xu J."/>
            <person name="Martin F.M."/>
        </authorList>
    </citation>
    <scope>NUCLEOTIDE SEQUENCE</scope>
    <source>
        <strain evidence="1">KUC20120723A-06</strain>
    </source>
</reference>
<sequence>MPPAENTGLHAGDISAGNPSEDAIASLKRTIAALQGENAKLKGEAEETPADPYHLEGRIMRRLVCLTARIEDLIGEADRRIALEADGDDEAETYSEVSARTAFSGGRLFLVGIHADSVRANAGTSGGKFDLPIMVLFALHP</sequence>
<name>A0ACB8B0C2_9AGAM</name>
<keyword evidence="2" id="KW-1185">Reference proteome</keyword>
<evidence type="ECO:0000313" key="2">
    <source>
        <dbReference type="Proteomes" id="UP000790709"/>
    </source>
</evidence>
<gene>
    <name evidence="1" type="ORF">BV22DRAFT_1123452</name>
</gene>